<dbReference type="Proteomes" id="UP001061862">
    <property type="component" value="Plasmid p_unnamed1"/>
</dbReference>
<gene>
    <name evidence="2" type="ORF">N8A98_01285</name>
</gene>
<geneLocation type="plasmid" evidence="2 3">
    <name>p_unnamed1</name>
</geneLocation>
<organism evidence="2 3">
    <name type="scientific">Devosia neptuniae</name>
    <dbReference type="NCBI Taxonomy" id="191302"/>
    <lineage>
        <taxon>Bacteria</taxon>
        <taxon>Pseudomonadati</taxon>
        <taxon>Pseudomonadota</taxon>
        <taxon>Alphaproteobacteria</taxon>
        <taxon>Hyphomicrobiales</taxon>
        <taxon>Devosiaceae</taxon>
        <taxon>Devosia</taxon>
    </lineage>
</organism>
<dbReference type="RefSeq" id="WP_262165881.1">
    <property type="nucleotide sequence ID" value="NZ_CP104964.1"/>
</dbReference>
<evidence type="ECO:0000313" key="2">
    <source>
        <dbReference type="EMBL" id="UXN68174.1"/>
    </source>
</evidence>
<evidence type="ECO:0000313" key="3">
    <source>
        <dbReference type="Proteomes" id="UP001061862"/>
    </source>
</evidence>
<keyword evidence="1" id="KW-0732">Signal</keyword>
<name>A0ABY6C7R1_9HYPH</name>
<keyword evidence="3" id="KW-1185">Reference proteome</keyword>
<dbReference type="EMBL" id="CP104964">
    <property type="protein sequence ID" value="UXN68174.1"/>
    <property type="molecule type" value="Genomic_DNA"/>
</dbReference>
<evidence type="ECO:0000256" key="1">
    <source>
        <dbReference type="SAM" id="SignalP"/>
    </source>
</evidence>
<reference evidence="2 3" key="1">
    <citation type="submission" date="2022-09" db="EMBL/GenBank/DDBJ databases">
        <title>Interaction between co-microsymbionts with complementary sets of symbiotic genes in legume-rhizobium systems.</title>
        <authorList>
            <person name="Safronova V."/>
            <person name="Sazanova A."/>
            <person name="Afonin A."/>
            <person name="Chirak E."/>
        </authorList>
    </citation>
    <scope>NUCLEOTIDE SEQUENCE [LARGE SCALE GENOMIC DNA]</scope>
    <source>
        <strain evidence="2 3">A18/4-1</strain>
        <plasmid evidence="2 3">p_unnamed1</plasmid>
    </source>
</reference>
<accession>A0ABY6C7R1</accession>
<feature type="chain" id="PRO_5045858199" evidence="1">
    <location>
        <begin position="21"/>
        <end position="129"/>
    </location>
</feature>
<protein>
    <submittedName>
        <fullName evidence="2">Uncharacterized protein</fullName>
    </submittedName>
</protein>
<keyword evidence="2" id="KW-0614">Plasmid</keyword>
<sequence length="129" mass="14023">MNRVLSVIAVYVALASASYAVGPSYENKALGFRLSTFPQSENITICTQDGGDCLTFLPVGDGKTYTEETGKCTLVMEHFRYDFADGKTDDEFMLTLAGQVIQVVEGDDACQLPQESPAQMRSLTGTYIS</sequence>
<feature type="signal peptide" evidence="1">
    <location>
        <begin position="1"/>
        <end position="20"/>
    </location>
</feature>
<proteinExistence type="predicted"/>